<evidence type="ECO:0000313" key="2">
    <source>
        <dbReference type="EMBL" id="PTB54156.1"/>
    </source>
</evidence>
<dbReference type="EMBL" id="KZ679681">
    <property type="protein sequence ID" value="PTB54156.1"/>
    <property type="molecule type" value="Genomic_DNA"/>
</dbReference>
<evidence type="ECO:0000256" key="1">
    <source>
        <dbReference type="SAM" id="SignalP"/>
    </source>
</evidence>
<dbReference type="Proteomes" id="UP000241690">
    <property type="component" value="Unassembled WGS sequence"/>
</dbReference>
<accession>A0A2T4AAS1</accession>
<protein>
    <recommendedName>
        <fullName evidence="4">Secreted protein</fullName>
    </recommendedName>
</protein>
<proteinExistence type="predicted"/>
<gene>
    <name evidence="2" type="ORF">M431DRAFT_451526</name>
</gene>
<keyword evidence="3" id="KW-1185">Reference proteome</keyword>
<evidence type="ECO:0000313" key="3">
    <source>
        <dbReference type="Proteomes" id="UP000241690"/>
    </source>
</evidence>
<reference evidence="2 3" key="1">
    <citation type="submission" date="2016-07" db="EMBL/GenBank/DDBJ databases">
        <title>Multiple horizontal gene transfer events from other fungi enriched the ability of initially mycotrophic Trichoderma (Ascomycota) to feed on dead plant biomass.</title>
        <authorList>
            <consortium name="DOE Joint Genome Institute"/>
            <person name="Aerts A."/>
            <person name="Atanasova L."/>
            <person name="Chenthamara K."/>
            <person name="Zhang J."/>
            <person name="Grujic M."/>
            <person name="Henrissat B."/>
            <person name="Kuo A."/>
            <person name="Salamov A."/>
            <person name="Lipzen A."/>
            <person name="Labutti K."/>
            <person name="Barry K."/>
            <person name="Miao Y."/>
            <person name="Rahimi M.J."/>
            <person name="Shen Q."/>
            <person name="Grigoriev I.V."/>
            <person name="Kubicek C.P."/>
            <person name="Druzhinina I.S."/>
        </authorList>
    </citation>
    <scope>NUCLEOTIDE SEQUENCE [LARGE SCALE GENOMIC DNA]</scope>
    <source>
        <strain evidence="2 3">CBS 226.95</strain>
    </source>
</reference>
<sequence>MLPLVLMFLDVILICCEYRQSKLCCLPLFSVCCITCKRLSYASKQTNSVHIRWLLTYPASVYDTFPRLAVPTLLSLTGNMSLRIQYYQSLSSIISTSTSIQASLPVHLHPP</sequence>
<keyword evidence="1" id="KW-0732">Signal</keyword>
<feature type="signal peptide" evidence="1">
    <location>
        <begin position="1"/>
        <end position="21"/>
    </location>
</feature>
<organism evidence="2 3">
    <name type="scientific">Trichoderma harzianum CBS 226.95</name>
    <dbReference type="NCBI Taxonomy" id="983964"/>
    <lineage>
        <taxon>Eukaryota</taxon>
        <taxon>Fungi</taxon>
        <taxon>Dikarya</taxon>
        <taxon>Ascomycota</taxon>
        <taxon>Pezizomycotina</taxon>
        <taxon>Sordariomycetes</taxon>
        <taxon>Hypocreomycetidae</taxon>
        <taxon>Hypocreales</taxon>
        <taxon>Hypocreaceae</taxon>
        <taxon>Trichoderma</taxon>
    </lineage>
</organism>
<dbReference type="AlphaFoldDB" id="A0A2T4AAS1"/>
<dbReference type="GeneID" id="36623840"/>
<evidence type="ECO:0008006" key="4">
    <source>
        <dbReference type="Google" id="ProtNLM"/>
    </source>
</evidence>
<dbReference type="RefSeq" id="XP_024773833.1">
    <property type="nucleotide sequence ID" value="XM_024915273.1"/>
</dbReference>
<feature type="chain" id="PRO_5015712666" description="Secreted protein" evidence="1">
    <location>
        <begin position="22"/>
        <end position="111"/>
    </location>
</feature>
<name>A0A2T4AAS1_TRIHA</name>